<dbReference type="EMBL" id="ASPP01016914">
    <property type="protein sequence ID" value="ETO17300.1"/>
    <property type="molecule type" value="Genomic_DNA"/>
</dbReference>
<sequence>MSGFLDAYSAFILYEVFVVITEIILVPFLCYLLFNFWKYRKLEFIHRRRPLLTVVLVVCTILQFSIYIYGTYKYKPIHTQIKIFKKKVILPICAYKLMFGANSFEQKLYKWIGLSALIHEALLVPRFWFLYFDWQLGMDLSKLEWTRQLYLGRLYEKERVVALISSSMSSSSSSRPPLQSIKKTDVGVAGAGIDASTITDANGNAGANTDLNIIEEESLGVVLQKKTVMQNKILEPKVEHETDLKKVLVVENSVVNPFTKVETLRWTLRYRYFLGNTQIVLAIVVIYFLIYLGGAALIHFFESVLDAVSFVIVYVAFTDVVLLVCACKITGCCDLLEIQSFFFCKCPPP</sequence>
<keyword evidence="1" id="KW-0812">Transmembrane</keyword>
<feature type="transmembrane region" description="Helical" evidence="1">
    <location>
        <begin position="12"/>
        <end position="37"/>
    </location>
</feature>
<feature type="transmembrane region" description="Helical" evidence="1">
    <location>
        <begin position="279"/>
        <end position="301"/>
    </location>
</feature>
<dbReference type="Proteomes" id="UP000023152">
    <property type="component" value="Unassembled WGS sequence"/>
</dbReference>
<feature type="transmembrane region" description="Helical" evidence="1">
    <location>
        <begin position="49"/>
        <end position="69"/>
    </location>
</feature>
<keyword evidence="3" id="KW-1185">Reference proteome</keyword>
<name>X6MW20_RETFI</name>
<feature type="transmembrane region" description="Helical" evidence="1">
    <location>
        <begin position="307"/>
        <end position="327"/>
    </location>
</feature>
<keyword evidence="1" id="KW-0472">Membrane</keyword>
<proteinExistence type="predicted"/>
<organism evidence="2 3">
    <name type="scientific">Reticulomyxa filosa</name>
    <dbReference type="NCBI Taxonomy" id="46433"/>
    <lineage>
        <taxon>Eukaryota</taxon>
        <taxon>Sar</taxon>
        <taxon>Rhizaria</taxon>
        <taxon>Retaria</taxon>
        <taxon>Foraminifera</taxon>
        <taxon>Monothalamids</taxon>
        <taxon>Reticulomyxidae</taxon>
        <taxon>Reticulomyxa</taxon>
    </lineage>
</organism>
<evidence type="ECO:0000313" key="3">
    <source>
        <dbReference type="Proteomes" id="UP000023152"/>
    </source>
</evidence>
<evidence type="ECO:0000256" key="1">
    <source>
        <dbReference type="SAM" id="Phobius"/>
    </source>
</evidence>
<dbReference type="AlphaFoldDB" id="X6MW20"/>
<accession>X6MW20</accession>
<evidence type="ECO:0000313" key="2">
    <source>
        <dbReference type="EMBL" id="ETO17300.1"/>
    </source>
</evidence>
<reference evidence="2 3" key="1">
    <citation type="journal article" date="2013" name="Curr. Biol.">
        <title>The Genome of the Foraminiferan Reticulomyxa filosa.</title>
        <authorList>
            <person name="Glockner G."/>
            <person name="Hulsmann N."/>
            <person name="Schleicher M."/>
            <person name="Noegel A.A."/>
            <person name="Eichinger L."/>
            <person name="Gallinger C."/>
            <person name="Pawlowski J."/>
            <person name="Sierra R."/>
            <person name="Euteneuer U."/>
            <person name="Pillet L."/>
            <person name="Moustafa A."/>
            <person name="Platzer M."/>
            <person name="Groth M."/>
            <person name="Szafranski K."/>
            <person name="Schliwa M."/>
        </authorList>
    </citation>
    <scope>NUCLEOTIDE SEQUENCE [LARGE SCALE GENOMIC DNA]</scope>
</reference>
<feature type="transmembrane region" description="Helical" evidence="1">
    <location>
        <begin position="108"/>
        <end position="132"/>
    </location>
</feature>
<protein>
    <submittedName>
        <fullName evidence="2">Uncharacterized protein</fullName>
    </submittedName>
</protein>
<gene>
    <name evidence="2" type="ORF">RFI_20025</name>
</gene>
<comment type="caution">
    <text evidence="2">The sequence shown here is derived from an EMBL/GenBank/DDBJ whole genome shotgun (WGS) entry which is preliminary data.</text>
</comment>
<keyword evidence="1" id="KW-1133">Transmembrane helix</keyword>